<reference evidence="2 3" key="1">
    <citation type="journal article" date="2016" name="BMC Genomics">
        <title>Comparative genomic and transcriptomic analyses of the Fuzhuan brick tea-fermentation fungus Aspergillus cristatus.</title>
        <authorList>
            <person name="Ge Y."/>
            <person name="Wang Y."/>
            <person name="Liu Y."/>
            <person name="Tan Y."/>
            <person name="Ren X."/>
            <person name="Zhang X."/>
            <person name="Hyde K.D."/>
            <person name="Liu Y."/>
            <person name="Liu Z."/>
        </authorList>
    </citation>
    <scope>NUCLEOTIDE SEQUENCE [LARGE SCALE GENOMIC DNA]</scope>
    <source>
        <strain evidence="2 3">GZAAS20.1005</strain>
    </source>
</reference>
<proteinExistence type="predicted"/>
<keyword evidence="1" id="KW-0732">Signal</keyword>
<dbReference type="AlphaFoldDB" id="A0A1E3B791"/>
<evidence type="ECO:0000313" key="3">
    <source>
        <dbReference type="Proteomes" id="UP000094569"/>
    </source>
</evidence>
<accession>A0A1E3B791</accession>
<evidence type="ECO:0000256" key="1">
    <source>
        <dbReference type="SAM" id="SignalP"/>
    </source>
</evidence>
<feature type="signal peptide" evidence="1">
    <location>
        <begin position="1"/>
        <end position="17"/>
    </location>
</feature>
<comment type="caution">
    <text evidence="2">The sequence shown here is derived from an EMBL/GenBank/DDBJ whole genome shotgun (WGS) entry which is preliminary data.</text>
</comment>
<protein>
    <submittedName>
        <fullName evidence="2">Uncharacterized protein</fullName>
    </submittedName>
</protein>
<dbReference type="VEuPathDB" id="FungiDB:SI65_07764"/>
<organism evidence="2 3">
    <name type="scientific">Aspergillus cristatus</name>
    <name type="common">Chinese Fuzhuan brick tea-fermentation fungus</name>
    <name type="synonym">Eurotium cristatum</name>
    <dbReference type="NCBI Taxonomy" id="573508"/>
    <lineage>
        <taxon>Eukaryota</taxon>
        <taxon>Fungi</taxon>
        <taxon>Dikarya</taxon>
        <taxon>Ascomycota</taxon>
        <taxon>Pezizomycotina</taxon>
        <taxon>Eurotiomycetes</taxon>
        <taxon>Eurotiomycetidae</taxon>
        <taxon>Eurotiales</taxon>
        <taxon>Aspergillaceae</taxon>
        <taxon>Aspergillus</taxon>
        <taxon>Aspergillus subgen. Aspergillus</taxon>
    </lineage>
</organism>
<feature type="chain" id="PRO_5009123456" evidence="1">
    <location>
        <begin position="18"/>
        <end position="122"/>
    </location>
</feature>
<name>A0A1E3B791_ASPCR</name>
<keyword evidence="3" id="KW-1185">Reference proteome</keyword>
<dbReference type="EMBL" id="JXNT01000010">
    <property type="protein sequence ID" value="ODM16799.1"/>
    <property type="molecule type" value="Genomic_DNA"/>
</dbReference>
<sequence>MQINLYVFFAFIGIAAAARCRIVGPEHGRANCRSCPARGCDITNTIRPGRYRNIDCVFPRGEDIRGDRRWGYNKRRECFISLQRIGDCRRDDIPECRLSIPLPAVDHEWNRIVAEGGNDDDE</sequence>
<gene>
    <name evidence="2" type="ORF">SI65_07764</name>
</gene>
<evidence type="ECO:0000313" key="2">
    <source>
        <dbReference type="EMBL" id="ODM16799.1"/>
    </source>
</evidence>
<dbReference type="Proteomes" id="UP000094569">
    <property type="component" value="Unassembled WGS sequence"/>
</dbReference>